<keyword evidence="2" id="KW-1133">Transmembrane helix</keyword>
<sequence length="253" mass="24948">MTEGYGGGREDPATDDAARRHGDGEAPRPGEEDLFAALERTRAELGAAPAPRPPEDFASRMQAALAAERSAGGPPATAAGGPGHPKPRALRAGRTRSRPPGRPGPPSRRRRVVAGGVVALAVAAAVVAGLAVGTSSPGSPAPTAAPPVTTGPASTPSPVPVSGADPVRALRSGLGARDPGPLSDPARRSACLVAHGLPADTVPVGSRQVLVDGTPGTLLVLPTGRAARFRLLAVGPACAPGSPSTLVDLTVGG</sequence>
<keyword evidence="4" id="KW-1185">Reference proteome</keyword>
<evidence type="ECO:0000256" key="2">
    <source>
        <dbReference type="SAM" id="Phobius"/>
    </source>
</evidence>
<evidence type="ECO:0000313" key="4">
    <source>
        <dbReference type="Proteomes" id="UP001199469"/>
    </source>
</evidence>
<evidence type="ECO:0000313" key="3">
    <source>
        <dbReference type="EMBL" id="MCD2193117.1"/>
    </source>
</evidence>
<feature type="transmembrane region" description="Helical" evidence="2">
    <location>
        <begin position="112"/>
        <end position="132"/>
    </location>
</feature>
<protein>
    <recommendedName>
        <fullName evidence="5">Anti-sigma-K factor rskA</fullName>
    </recommendedName>
</protein>
<dbReference type="RefSeq" id="WP_230730767.1">
    <property type="nucleotide sequence ID" value="NZ_JAJNDB010000001.1"/>
</dbReference>
<feature type="compositionally biased region" description="Basic residues" evidence="1">
    <location>
        <begin position="85"/>
        <end position="99"/>
    </location>
</feature>
<reference evidence="3 4" key="1">
    <citation type="submission" date="2021-11" db="EMBL/GenBank/DDBJ databases">
        <title>Draft genome sequence of Actinomycetospora sp. SF1 isolated from the rhizosphere soil.</title>
        <authorList>
            <person name="Duangmal K."/>
            <person name="Chantavorakit T."/>
        </authorList>
    </citation>
    <scope>NUCLEOTIDE SEQUENCE [LARGE SCALE GENOMIC DNA]</scope>
    <source>
        <strain evidence="3 4">TBRC 5722</strain>
    </source>
</reference>
<feature type="region of interest" description="Disordered" evidence="1">
    <location>
        <begin position="133"/>
        <end position="183"/>
    </location>
</feature>
<feature type="region of interest" description="Disordered" evidence="1">
    <location>
        <begin position="1"/>
        <end position="111"/>
    </location>
</feature>
<keyword evidence="2" id="KW-0812">Transmembrane</keyword>
<feature type="compositionally biased region" description="Low complexity" evidence="1">
    <location>
        <begin position="146"/>
        <end position="164"/>
    </location>
</feature>
<evidence type="ECO:0008006" key="5">
    <source>
        <dbReference type="Google" id="ProtNLM"/>
    </source>
</evidence>
<dbReference type="Proteomes" id="UP001199469">
    <property type="component" value="Unassembled WGS sequence"/>
</dbReference>
<evidence type="ECO:0000256" key="1">
    <source>
        <dbReference type="SAM" id="MobiDB-lite"/>
    </source>
</evidence>
<dbReference type="EMBL" id="JAJNDB010000001">
    <property type="protein sequence ID" value="MCD2193117.1"/>
    <property type="molecule type" value="Genomic_DNA"/>
</dbReference>
<gene>
    <name evidence="3" type="ORF">LQ327_06905</name>
</gene>
<proteinExistence type="predicted"/>
<organism evidence="3 4">
    <name type="scientific">Actinomycetospora endophytica</name>
    <dbReference type="NCBI Taxonomy" id="2291215"/>
    <lineage>
        <taxon>Bacteria</taxon>
        <taxon>Bacillati</taxon>
        <taxon>Actinomycetota</taxon>
        <taxon>Actinomycetes</taxon>
        <taxon>Pseudonocardiales</taxon>
        <taxon>Pseudonocardiaceae</taxon>
        <taxon>Actinomycetospora</taxon>
    </lineage>
</organism>
<keyword evidence="2" id="KW-0472">Membrane</keyword>
<accession>A0ABS8P5A7</accession>
<name>A0ABS8P5A7_9PSEU</name>
<comment type="caution">
    <text evidence="3">The sequence shown here is derived from an EMBL/GenBank/DDBJ whole genome shotgun (WGS) entry which is preliminary data.</text>
</comment>
<feature type="compositionally biased region" description="Basic and acidic residues" evidence="1">
    <location>
        <begin position="8"/>
        <end position="31"/>
    </location>
</feature>